<keyword evidence="1" id="KW-1133">Transmembrane helix</keyword>
<name>A0ABW0Z7U5_9ACTN</name>
<proteinExistence type="predicted"/>
<protein>
    <submittedName>
        <fullName evidence="2">Uncharacterized protein</fullName>
    </submittedName>
</protein>
<evidence type="ECO:0000256" key="1">
    <source>
        <dbReference type="SAM" id="Phobius"/>
    </source>
</evidence>
<comment type="caution">
    <text evidence="2">The sequence shown here is derived from an EMBL/GenBank/DDBJ whole genome shotgun (WGS) entry which is preliminary data.</text>
</comment>
<evidence type="ECO:0000313" key="2">
    <source>
        <dbReference type="EMBL" id="MFC5723907.1"/>
    </source>
</evidence>
<organism evidence="2 3">
    <name type="scientific">Streptomyces gamaensis</name>
    <dbReference type="NCBI Taxonomy" id="1763542"/>
    <lineage>
        <taxon>Bacteria</taxon>
        <taxon>Bacillati</taxon>
        <taxon>Actinomycetota</taxon>
        <taxon>Actinomycetes</taxon>
        <taxon>Kitasatosporales</taxon>
        <taxon>Streptomycetaceae</taxon>
        <taxon>Streptomyces</taxon>
    </lineage>
</organism>
<keyword evidence="3" id="KW-1185">Reference proteome</keyword>
<accession>A0ABW0Z7U5</accession>
<dbReference type="Proteomes" id="UP001596083">
    <property type="component" value="Unassembled WGS sequence"/>
</dbReference>
<reference evidence="3" key="1">
    <citation type="journal article" date="2019" name="Int. J. Syst. Evol. Microbiol.">
        <title>The Global Catalogue of Microorganisms (GCM) 10K type strain sequencing project: providing services to taxonomists for standard genome sequencing and annotation.</title>
        <authorList>
            <consortium name="The Broad Institute Genomics Platform"/>
            <consortium name="The Broad Institute Genome Sequencing Center for Infectious Disease"/>
            <person name="Wu L."/>
            <person name="Ma J."/>
        </authorList>
    </citation>
    <scope>NUCLEOTIDE SEQUENCE [LARGE SCALE GENOMIC DNA]</scope>
    <source>
        <strain evidence="3">CGMCC 4.7304</strain>
    </source>
</reference>
<gene>
    <name evidence="2" type="ORF">ACFP1Z_27450</name>
</gene>
<keyword evidence="1" id="KW-0472">Membrane</keyword>
<evidence type="ECO:0000313" key="3">
    <source>
        <dbReference type="Proteomes" id="UP001596083"/>
    </source>
</evidence>
<sequence>MSGRTVAAADSSSLLHHLLMDYVVKGVIVVVALAVLAIGMVVVWRRAGRGRG</sequence>
<keyword evidence="1" id="KW-0812">Transmembrane</keyword>
<dbReference type="EMBL" id="JBHSPB010000021">
    <property type="protein sequence ID" value="MFC5723907.1"/>
    <property type="molecule type" value="Genomic_DNA"/>
</dbReference>
<dbReference type="RefSeq" id="WP_390320327.1">
    <property type="nucleotide sequence ID" value="NZ_JBHSPB010000021.1"/>
</dbReference>
<feature type="transmembrane region" description="Helical" evidence="1">
    <location>
        <begin position="22"/>
        <end position="44"/>
    </location>
</feature>